<dbReference type="PROSITE" id="PS50948">
    <property type="entry name" value="PAN"/>
    <property type="match status" value="1"/>
</dbReference>
<dbReference type="GO" id="GO:0006508">
    <property type="term" value="P:proteolysis"/>
    <property type="evidence" value="ECO:0007669"/>
    <property type="project" value="InterPro"/>
</dbReference>
<dbReference type="InterPro" id="IPR039417">
    <property type="entry name" value="Peptidase_C1A_papain-like"/>
</dbReference>
<evidence type="ECO:0000256" key="3">
    <source>
        <dbReference type="ARBA" id="ARBA00023145"/>
    </source>
</evidence>
<dbReference type="CDD" id="cd01100">
    <property type="entry name" value="APPLE_Factor_XI_like"/>
    <property type="match status" value="3"/>
</dbReference>
<dbReference type="Gene3D" id="3.90.70.10">
    <property type="entry name" value="Cysteine proteinases"/>
    <property type="match status" value="1"/>
</dbReference>
<evidence type="ECO:0000259" key="6">
    <source>
        <dbReference type="PROSITE" id="PS50948"/>
    </source>
</evidence>
<dbReference type="Gene3D" id="3.50.4.10">
    <property type="entry name" value="Hepatocyte Growth Factor"/>
    <property type="match status" value="3"/>
</dbReference>
<proteinExistence type="inferred from homology"/>
<sequence length="667" mass="72239">MTSEPVISLEAWKKTAYYAEAYAMHFLPEVSYKYTTASSSDGGKFTMATNEEGGSAAAEEKKRFDQALEVIEVLKHQHPYATFSMNTPFALMTEAEFHDYVTQHNIHPAIEAAKNASKESGSRKGGPMTRAVAPGERVDWQEKGCVSDIKDQARCGACWAFSATAAMESGVCVETNFKSLPNLADQQLISCDDKGESRGCAGGYASYTLPRAEMARCVRWINMPLHRAMRLCLVQKDPEQMEDQVRKRPVSVFLYSGSRAFQFYSGGILTGENCDKSGPHSALAVGLGEENGVPYWRLKNQWGTKWGEAGYLRIQRRYSGDDEGACGVESFATWPTFKEKLVVDAPNPNFQPTSAPEPSSQELTPEPTPPPPPARTPQSTTPTPEPSTTAPMPSPEPSTTPSPEPTPSPTSKQPATPKPANEAPPIDQRKPTSTPAASQEGSNSQQCGRLDGGVDYLGNDIKNEPASSVDECCALCHGTPGCNAFTFTNWSGGRCWLKSRAGVIVSLPGAVSSSLHDISKCTHQCSPQEIGYDYPGNAVESKSAQSADQCCDLCQQNTNCHAYTWAGDNGGICYLKSRKEANVELKSSRDITSAVVYKCRNLQPNVDFQGQDLTHEPARSPEECCAICKQTKGCAAFSWSDCKAGTCWLKSDSTNAIPTHGVVFAAI</sequence>
<keyword evidence="2" id="KW-0677">Repeat</keyword>
<dbReference type="AlphaFoldDB" id="A0A8K1C3Y6"/>
<dbReference type="CDD" id="cd02248">
    <property type="entry name" value="Peptidase_C1A"/>
    <property type="match status" value="1"/>
</dbReference>
<comment type="similarity">
    <text evidence="1">Belongs to the peptidase C1 family.</text>
</comment>
<reference evidence="7" key="1">
    <citation type="submission" date="2019-03" db="EMBL/GenBank/DDBJ databases">
        <title>Long read genome sequence of the mycoparasitic Pythium oligandrum ATCC 38472 isolated from sugarbeet rhizosphere.</title>
        <authorList>
            <person name="Gaulin E."/>
        </authorList>
    </citation>
    <scope>NUCLEOTIDE SEQUENCE</scope>
    <source>
        <strain evidence="7">ATCC 38472_TT</strain>
    </source>
</reference>
<dbReference type="InterPro" id="IPR013128">
    <property type="entry name" value="Peptidase_C1A"/>
</dbReference>
<organism evidence="7 8">
    <name type="scientific">Pythium oligandrum</name>
    <name type="common">Mycoparasitic fungus</name>
    <dbReference type="NCBI Taxonomy" id="41045"/>
    <lineage>
        <taxon>Eukaryota</taxon>
        <taxon>Sar</taxon>
        <taxon>Stramenopiles</taxon>
        <taxon>Oomycota</taxon>
        <taxon>Peronosporomycetes</taxon>
        <taxon>Pythiales</taxon>
        <taxon>Pythiaceae</taxon>
        <taxon>Pythium</taxon>
    </lineage>
</organism>
<dbReference type="InterPro" id="IPR038765">
    <property type="entry name" value="Papain-like_cys_pep_sf"/>
</dbReference>
<dbReference type="InterPro" id="IPR003609">
    <property type="entry name" value="Pan_app"/>
</dbReference>
<keyword evidence="4" id="KW-1015">Disulfide bond</keyword>
<dbReference type="SMART" id="SM00645">
    <property type="entry name" value="Pept_C1"/>
    <property type="match status" value="1"/>
</dbReference>
<dbReference type="InterPro" id="IPR000177">
    <property type="entry name" value="Apple"/>
</dbReference>
<dbReference type="PROSITE" id="PS00139">
    <property type="entry name" value="THIOL_PROTEASE_CYS"/>
    <property type="match status" value="1"/>
</dbReference>
<dbReference type="Proteomes" id="UP000794436">
    <property type="component" value="Unassembled WGS sequence"/>
</dbReference>
<feature type="compositionally biased region" description="Polar residues" evidence="5">
    <location>
        <begin position="431"/>
        <end position="447"/>
    </location>
</feature>
<keyword evidence="8" id="KW-1185">Reference proteome</keyword>
<feature type="compositionally biased region" description="Pro residues" evidence="5">
    <location>
        <begin position="392"/>
        <end position="408"/>
    </location>
</feature>
<dbReference type="GO" id="GO:0008234">
    <property type="term" value="F:cysteine-type peptidase activity"/>
    <property type="evidence" value="ECO:0007669"/>
    <property type="project" value="InterPro"/>
</dbReference>
<feature type="compositionally biased region" description="Low complexity" evidence="5">
    <location>
        <begin position="356"/>
        <end position="365"/>
    </location>
</feature>
<dbReference type="PRINTS" id="PR01217">
    <property type="entry name" value="PRICHEXTENSN"/>
</dbReference>
<dbReference type="SMART" id="SM00223">
    <property type="entry name" value="APPLE"/>
    <property type="match status" value="3"/>
</dbReference>
<dbReference type="GO" id="GO:0005576">
    <property type="term" value="C:extracellular region"/>
    <property type="evidence" value="ECO:0007669"/>
    <property type="project" value="InterPro"/>
</dbReference>
<dbReference type="SUPFAM" id="SSF54001">
    <property type="entry name" value="Cysteine proteinases"/>
    <property type="match status" value="1"/>
</dbReference>
<evidence type="ECO:0000313" key="7">
    <source>
        <dbReference type="EMBL" id="TMW55999.1"/>
    </source>
</evidence>
<evidence type="ECO:0000256" key="2">
    <source>
        <dbReference type="ARBA" id="ARBA00022737"/>
    </source>
</evidence>
<dbReference type="InterPro" id="IPR000169">
    <property type="entry name" value="Pept_cys_AS"/>
</dbReference>
<feature type="domain" description="Apple" evidence="6">
    <location>
        <begin position="521"/>
        <end position="599"/>
    </location>
</feature>
<evidence type="ECO:0000256" key="1">
    <source>
        <dbReference type="ARBA" id="ARBA00008455"/>
    </source>
</evidence>
<evidence type="ECO:0000256" key="4">
    <source>
        <dbReference type="ARBA" id="ARBA00023157"/>
    </source>
</evidence>
<dbReference type="InterPro" id="IPR000668">
    <property type="entry name" value="Peptidase_C1A_C"/>
</dbReference>
<name>A0A8K1C3Y6_PYTOL</name>
<keyword evidence="3" id="KW-0865">Zymogen</keyword>
<feature type="compositionally biased region" description="Low complexity" evidence="5">
    <location>
        <begin position="376"/>
        <end position="391"/>
    </location>
</feature>
<evidence type="ECO:0000313" key="8">
    <source>
        <dbReference type="Proteomes" id="UP000794436"/>
    </source>
</evidence>
<feature type="region of interest" description="Disordered" evidence="5">
    <location>
        <begin position="344"/>
        <end position="452"/>
    </location>
</feature>
<comment type="caution">
    <text evidence="7">The sequence shown here is derived from an EMBL/GenBank/DDBJ whole genome shotgun (WGS) entry which is preliminary data.</text>
</comment>
<dbReference type="OrthoDB" id="190265at2759"/>
<evidence type="ECO:0000256" key="5">
    <source>
        <dbReference type="SAM" id="MobiDB-lite"/>
    </source>
</evidence>
<feature type="compositionally biased region" description="Pro residues" evidence="5">
    <location>
        <begin position="366"/>
        <end position="375"/>
    </location>
</feature>
<dbReference type="PANTHER" id="PTHR12411">
    <property type="entry name" value="CYSTEINE PROTEASE FAMILY C1-RELATED"/>
    <property type="match status" value="1"/>
</dbReference>
<dbReference type="Pfam" id="PF14295">
    <property type="entry name" value="PAN_4"/>
    <property type="match status" value="3"/>
</dbReference>
<accession>A0A8K1C3Y6</accession>
<protein>
    <recommendedName>
        <fullName evidence="6">Apple domain-containing protein</fullName>
    </recommendedName>
</protein>
<dbReference type="EMBL" id="SPLM01000146">
    <property type="protein sequence ID" value="TMW55999.1"/>
    <property type="molecule type" value="Genomic_DNA"/>
</dbReference>
<dbReference type="Pfam" id="PF00112">
    <property type="entry name" value="Peptidase_C1"/>
    <property type="match status" value="2"/>
</dbReference>
<gene>
    <name evidence="7" type="ORF">Poli38472_008647</name>
</gene>